<dbReference type="Pfam" id="PF11193">
    <property type="entry name" value="DUF2812"/>
    <property type="match status" value="1"/>
</dbReference>
<evidence type="ECO:0000256" key="1">
    <source>
        <dbReference type="SAM" id="Phobius"/>
    </source>
</evidence>
<organism evidence="2 3">
    <name type="scientific">Clostridium grantii DSM 8605</name>
    <dbReference type="NCBI Taxonomy" id="1121316"/>
    <lineage>
        <taxon>Bacteria</taxon>
        <taxon>Bacillati</taxon>
        <taxon>Bacillota</taxon>
        <taxon>Clostridia</taxon>
        <taxon>Eubacteriales</taxon>
        <taxon>Clostridiaceae</taxon>
        <taxon>Clostridium</taxon>
    </lineage>
</organism>
<feature type="transmembrane region" description="Helical" evidence="1">
    <location>
        <begin position="117"/>
        <end position="137"/>
    </location>
</feature>
<proteinExistence type="predicted"/>
<dbReference type="InterPro" id="IPR021359">
    <property type="entry name" value="DUF2812"/>
</dbReference>
<reference evidence="2 3" key="1">
    <citation type="submission" date="2016-11" db="EMBL/GenBank/DDBJ databases">
        <authorList>
            <person name="Jaros S."/>
            <person name="Januszkiewicz K."/>
            <person name="Wedrychowicz H."/>
        </authorList>
    </citation>
    <scope>NUCLEOTIDE SEQUENCE [LARGE SCALE GENOMIC DNA]</scope>
    <source>
        <strain evidence="2 3">DSM 8605</strain>
    </source>
</reference>
<protein>
    <recommendedName>
        <fullName evidence="4">DUF2812 domain-containing protein</fullName>
    </recommendedName>
</protein>
<dbReference type="RefSeq" id="WP_073338620.1">
    <property type="nucleotide sequence ID" value="NZ_FQXM01000012.1"/>
</dbReference>
<evidence type="ECO:0008006" key="4">
    <source>
        <dbReference type="Google" id="ProtNLM"/>
    </source>
</evidence>
<evidence type="ECO:0000313" key="3">
    <source>
        <dbReference type="Proteomes" id="UP000184447"/>
    </source>
</evidence>
<sequence length="180" mass="21367">MRRTIHKWFWAWDFEKEEEWLNEMSSKGLQLVGVGFCKYVFEESLVDEYSYRLELLENRISSLESTSYIEFLEETGVEYIGSVFRWSYFRKKVAAGKFEIYSDLDSKIKHYKRILKLFILVTPINLISSFNNLTMYIENRLTPSIVISMLGFLVSFLLGFGIFKVSKKIIMLKKEKSIQE</sequence>
<dbReference type="AlphaFoldDB" id="A0A1M5VMD2"/>
<keyword evidence="1" id="KW-0472">Membrane</keyword>
<accession>A0A1M5VMD2</accession>
<keyword evidence="3" id="KW-1185">Reference proteome</keyword>
<evidence type="ECO:0000313" key="2">
    <source>
        <dbReference type="EMBL" id="SHH76328.1"/>
    </source>
</evidence>
<gene>
    <name evidence="2" type="ORF">SAMN02745207_02353</name>
</gene>
<dbReference type="STRING" id="1121316.SAMN02745207_02353"/>
<keyword evidence="1" id="KW-1133">Transmembrane helix</keyword>
<feature type="transmembrane region" description="Helical" evidence="1">
    <location>
        <begin position="143"/>
        <end position="163"/>
    </location>
</feature>
<dbReference type="Proteomes" id="UP000184447">
    <property type="component" value="Unassembled WGS sequence"/>
</dbReference>
<keyword evidence="1" id="KW-0812">Transmembrane</keyword>
<name>A0A1M5VMD2_9CLOT</name>
<dbReference type="EMBL" id="FQXM01000012">
    <property type="protein sequence ID" value="SHH76328.1"/>
    <property type="molecule type" value="Genomic_DNA"/>
</dbReference>
<dbReference type="OrthoDB" id="8757095at2"/>